<dbReference type="Pfam" id="PF07751">
    <property type="entry name" value="Abi_2"/>
    <property type="match status" value="1"/>
</dbReference>
<dbReference type="STRING" id="69322.SAMN05443669_10354"/>
<name>A0A1M7IIW1_9FLAO</name>
<proteinExistence type="predicted"/>
<protein>
    <submittedName>
        <fullName evidence="1">Abi-like protein</fullName>
    </submittedName>
</protein>
<accession>A0A1M7IIW1</accession>
<organism evidence="1 2">
    <name type="scientific">Flavobacterium xanthum</name>
    <dbReference type="NCBI Taxonomy" id="69322"/>
    <lineage>
        <taxon>Bacteria</taxon>
        <taxon>Pseudomonadati</taxon>
        <taxon>Bacteroidota</taxon>
        <taxon>Flavobacteriia</taxon>
        <taxon>Flavobacteriales</taxon>
        <taxon>Flavobacteriaceae</taxon>
        <taxon>Flavobacterium</taxon>
    </lineage>
</organism>
<keyword evidence="2" id="KW-1185">Reference proteome</keyword>
<dbReference type="RefSeq" id="WP_245793882.1">
    <property type="nucleotide sequence ID" value="NZ_FRBU01000035.1"/>
</dbReference>
<dbReference type="Proteomes" id="UP000184260">
    <property type="component" value="Unassembled WGS sequence"/>
</dbReference>
<sequence length="93" mass="10994">MGSKATTVEEQIQKLSRRGIVFENKEEELKAKEILTDIGYYRLGFYWNPFEIDKDHNFEKGTKFSDVVCLYYLDVDLKNVLNKALNRIEIELK</sequence>
<reference evidence="2" key="1">
    <citation type="submission" date="2016-11" db="EMBL/GenBank/DDBJ databases">
        <authorList>
            <person name="Varghese N."/>
            <person name="Submissions S."/>
        </authorList>
    </citation>
    <scope>NUCLEOTIDE SEQUENCE [LARGE SCALE GENOMIC DNA]</scope>
    <source>
        <strain evidence="2">DSM 3661</strain>
    </source>
</reference>
<evidence type="ECO:0000313" key="2">
    <source>
        <dbReference type="Proteomes" id="UP000184260"/>
    </source>
</evidence>
<evidence type="ECO:0000313" key="1">
    <source>
        <dbReference type="EMBL" id="SHM40766.1"/>
    </source>
</evidence>
<dbReference type="AlphaFoldDB" id="A0A1M7IIW1"/>
<dbReference type="InterPro" id="IPR011664">
    <property type="entry name" value="Abi_system_AbiD/AbiF-like"/>
</dbReference>
<gene>
    <name evidence="1" type="ORF">SAMN05443669_10354</name>
</gene>
<dbReference type="EMBL" id="FRBU01000035">
    <property type="protein sequence ID" value="SHM40766.1"/>
    <property type="molecule type" value="Genomic_DNA"/>
</dbReference>